<sequence length="193" mass="21956">MGLNKRSNMAMMRNMEIKIAMGKELGRSVSIPEVFLKINYDEKTRKWIPPEVQKTYDAYGKLKTLKVSQGITNTDDSTCFYEANGGCNKKRLAYGFGSEMPFYSSRCSGSCVIDVQKLNDCMSALEQQNMQLESELSSLRNLIEKLHNTNHNVSSSTVPPNNHDDDCRAEEEFGDDYAILEFFILCISICRKF</sequence>
<dbReference type="Proteomes" id="UP000325081">
    <property type="component" value="Unassembled WGS sequence"/>
</dbReference>
<protein>
    <submittedName>
        <fullName evidence="2">Neuronal acetylcholine receptor subunit alpha-5</fullName>
    </submittedName>
</protein>
<evidence type="ECO:0000313" key="3">
    <source>
        <dbReference type="Proteomes" id="UP000325081"/>
    </source>
</evidence>
<keyword evidence="1" id="KW-0175">Coiled coil</keyword>
<feature type="coiled-coil region" evidence="1">
    <location>
        <begin position="115"/>
        <end position="149"/>
    </location>
</feature>
<name>A0A5A7Q3W7_STRAF</name>
<evidence type="ECO:0000256" key="1">
    <source>
        <dbReference type="SAM" id="Coils"/>
    </source>
</evidence>
<proteinExistence type="predicted"/>
<keyword evidence="3" id="KW-1185">Reference proteome</keyword>
<keyword evidence="2" id="KW-0675">Receptor</keyword>
<organism evidence="2 3">
    <name type="scientific">Striga asiatica</name>
    <name type="common">Asiatic witchweed</name>
    <name type="synonym">Buchnera asiatica</name>
    <dbReference type="NCBI Taxonomy" id="4170"/>
    <lineage>
        <taxon>Eukaryota</taxon>
        <taxon>Viridiplantae</taxon>
        <taxon>Streptophyta</taxon>
        <taxon>Embryophyta</taxon>
        <taxon>Tracheophyta</taxon>
        <taxon>Spermatophyta</taxon>
        <taxon>Magnoliopsida</taxon>
        <taxon>eudicotyledons</taxon>
        <taxon>Gunneridae</taxon>
        <taxon>Pentapetalae</taxon>
        <taxon>asterids</taxon>
        <taxon>lamiids</taxon>
        <taxon>Lamiales</taxon>
        <taxon>Orobanchaceae</taxon>
        <taxon>Buchnereae</taxon>
        <taxon>Striga</taxon>
    </lineage>
</organism>
<dbReference type="AlphaFoldDB" id="A0A5A7Q3W7"/>
<gene>
    <name evidence="2" type="ORF">STAS_16499</name>
</gene>
<accession>A0A5A7Q3W7</accession>
<dbReference type="EMBL" id="BKCP01005761">
    <property type="protein sequence ID" value="GER39863.1"/>
    <property type="molecule type" value="Genomic_DNA"/>
</dbReference>
<evidence type="ECO:0000313" key="2">
    <source>
        <dbReference type="EMBL" id="GER39863.1"/>
    </source>
</evidence>
<reference evidence="3" key="1">
    <citation type="journal article" date="2019" name="Curr. Biol.">
        <title>Genome Sequence of Striga asiatica Provides Insight into the Evolution of Plant Parasitism.</title>
        <authorList>
            <person name="Yoshida S."/>
            <person name="Kim S."/>
            <person name="Wafula E.K."/>
            <person name="Tanskanen J."/>
            <person name="Kim Y.M."/>
            <person name="Honaas L."/>
            <person name="Yang Z."/>
            <person name="Spallek T."/>
            <person name="Conn C.E."/>
            <person name="Ichihashi Y."/>
            <person name="Cheong K."/>
            <person name="Cui S."/>
            <person name="Der J.P."/>
            <person name="Gundlach H."/>
            <person name="Jiao Y."/>
            <person name="Hori C."/>
            <person name="Ishida J.K."/>
            <person name="Kasahara H."/>
            <person name="Kiba T."/>
            <person name="Kim M.S."/>
            <person name="Koo N."/>
            <person name="Laohavisit A."/>
            <person name="Lee Y.H."/>
            <person name="Lumba S."/>
            <person name="McCourt P."/>
            <person name="Mortimer J.C."/>
            <person name="Mutuku J.M."/>
            <person name="Nomura T."/>
            <person name="Sasaki-Sekimoto Y."/>
            <person name="Seto Y."/>
            <person name="Wang Y."/>
            <person name="Wakatake T."/>
            <person name="Sakakibara H."/>
            <person name="Demura T."/>
            <person name="Yamaguchi S."/>
            <person name="Yoneyama K."/>
            <person name="Manabe R.I."/>
            <person name="Nelson D.C."/>
            <person name="Schulman A.H."/>
            <person name="Timko M.P."/>
            <person name="dePamphilis C.W."/>
            <person name="Choi D."/>
            <person name="Shirasu K."/>
        </authorList>
    </citation>
    <scope>NUCLEOTIDE SEQUENCE [LARGE SCALE GENOMIC DNA]</scope>
    <source>
        <strain evidence="3">cv. UVA1</strain>
    </source>
</reference>
<comment type="caution">
    <text evidence="2">The sequence shown here is derived from an EMBL/GenBank/DDBJ whole genome shotgun (WGS) entry which is preliminary data.</text>
</comment>